<dbReference type="Proteomes" id="UP000599879">
    <property type="component" value="Unassembled WGS sequence"/>
</dbReference>
<comment type="caution">
    <text evidence="1">The sequence shown here is derived from an EMBL/GenBank/DDBJ whole genome shotgun (WGS) entry which is preliminary data.</text>
</comment>
<reference evidence="1" key="2">
    <citation type="submission" date="2020-07" db="EMBL/GenBank/DDBJ databases">
        <authorList>
            <person name="Lood C."/>
            <person name="Girard L."/>
        </authorList>
    </citation>
    <scope>NUCLEOTIDE SEQUENCE</scope>
    <source>
        <strain evidence="1">SWRI10</strain>
    </source>
</reference>
<proteinExistence type="predicted"/>
<protein>
    <submittedName>
        <fullName evidence="1">Uncharacterized protein</fullName>
    </submittedName>
</protein>
<reference evidence="2" key="3">
    <citation type="submission" date="2021-06" db="EMBL/GenBank/DDBJ databases">
        <title>Updating the genus Pseudomonas: Description of 43 new species and partition of the Pseudomonas putida group.</title>
        <authorList>
            <person name="Girard L."/>
            <person name="Lood C."/>
            <person name="Vandamme P."/>
            <person name="Rokni-Zadeh H."/>
            <person name="Van Noort V."/>
            <person name="Hofte M."/>
            <person name="Lavigne R."/>
            <person name="De Mot R."/>
        </authorList>
    </citation>
    <scope>NUCLEOTIDE SEQUENCE</scope>
    <source>
        <strain evidence="2">SWRI10</strain>
    </source>
</reference>
<name>A0A923FYV1_9PSED</name>
<dbReference type="AlphaFoldDB" id="A0A923FYV1"/>
<evidence type="ECO:0000313" key="1">
    <source>
        <dbReference type="EMBL" id="MBC3441330.1"/>
    </source>
</evidence>
<gene>
    <name evidence="2" type="ORF">HU737_012710</name>
    <name evidence="1" type="ORF">HU737_11595</name>
</gene>
<dbReference type="RefSeq" id="WP_186554882.1">
    <property type="nucleotide sequence ID" value="NZ_JABWRE020000001.1"/>
</dbReference>
<reference evidence="1" key="1">
    <citation type="journal article" date="2020" name="Microorganisms">
        <title>Reliable Identification of Environmental Pseudomonas Isolates Using the rpoD Gene.</title>
        <authorList>
            <consortium name="The Broad Institute Genome Sequencing Platform"/>
            <person name="Girard L."/>
            <person name="Lood C."/>
            <person name="Rokni-Zadeh H."/>
            <person name="van Noort V."/>
            <person name="Lavigne R."/>
            <person name="De Mot R."/>
        </authorList>
    </citation>
    <scope>NUCLEOTIDE SEQUENCE</scope>
    <source>
        <strain evidence="1">SWRI10</strain>
    </source>
</reference>
<evidence type="ECO:0000313" key="2">
    <source>
        <dbReference type="EMBL" id="MBV4536846.1"/>
    </source>
</evidence>
<organism evidence="1">
    <name type="scientific">Pseudomonas urmiensis</name>
    <dbReference type="NCBI Taxonomy" id="2745493"/>
    <lineage>
        <taxon>Bacteria</taxon>
        <taxon>Pseudomonadati</taxon>
        <taxon>Pseudomonadota</taxon>
        <taxon>Gammaproteobacteria</taxon>
        <taxon>Pseudomonadales</taxon>
        <taxon>Pseudomonadaceae</taxon>
        <taxon>Pseudomonas</taxon>
    </lineage>
</organism>
<dbReference type="EMBL" id="JABWRE010000007">
    <property type="protein sequence ID" value="MBC3441330.1"/>
    <property type="molecule type" value="Genomic_DNA"/>
</dbReference>
<accession>A0A923FYV1</accession>
<dbReference type="EMBL" id="JABWRE020000001">
    <property type="protein sequence ID" value="MBV4536846.1"/>
    <property type="molecule type" value="Genomic_DNA"/>
</dbReference>
<sequence length="106" mass="11529">MPVGLQLWDEDGNLILDATTRLGRVYETFSSGTANGTRTVSALLDGGEPFFFVEDNSADLPLAQLYAYPNVSINGGVVSWSFVDYQYPTSSNNVPRRAVNISVGTY</sequence>